<evidence type="ECO:0000313" key="1">
    <source>
        <dbReference type="EMBL" id="PMN92355.1"/>
    </source>
</evidence>
<name>A0A2N7LB57_9GAMM</name>
<dbReference type="EMBL" id="MDAL01000018">
    <property type="protein sequence ID" value="PMN92355.1"/>
    <property type="molecule type" value="Genomic_DNA"/>
</dbReference>
<evidence type="ECO:0000313" key="2">
    <source>
        <dbReference type="Proteomes" id="UP000235387"/>
    </source>
</evidence>
<dbReference type="Proteomes" id="UP000235387">
    <property type="component" value="Unassembled WGS sequence"/>
</dbReference>
<proteinExistence type="predicted"/>
<reference evidence="2" key="1">
    <citation type="submission" date="2016-07" db="EMBL/GenBank/DDBJ databases">
        <title>Nontailed viruses are major unrecognized killers of bacteria in the ocean.</title>
        <authorList>
            <person name="Kauffman K."/>
            <person name="Hussain F."/>
            <person name="Yang J."/>
            <person name="Arevalo P."/>
            <person name="Brown J."/>
            <person name="Cutler M."/>
            <person name="Kelly L."/>
            <person name="Polz M.F."/>
        </authorList>
    </citation>
    <scope>NUCLEOTIDE SEQUENCE [LARGE SCALE GENOMIC DNA]</scope>
    <source>
        <strain evidence="2">10N.261.45.A10</strain>
    </source>
</reference>
<organism evidence="1 2">
    <name type="scientific">Enterovibrio norvegicus</name>
    <dbReference type="NCBI Taxonomy" id="188144"/>
    <lineage>
        <taxon>Bacteria</taxon>
        <taxon>Pseudomonadati</taxon>
        <taxon>Pseudomonadota</taxon>
        <taxon>Gammaproteobacteria</taxon>
        <taxon>Vibrionales</taxon>
        <taxon>Vibrionaceae</taxon>
        <taxon>Enterovibrio</taxon>
    </lineage>
</organism>
<sequence length="64" mass="7423">MFENVSHFRGLFGHKTLRIACQLGAAGEKSRDITHEILFRQYKSNTVKNKFKGNEKGRRIITNE</sequence>
<dbReference type="AlphaFoldDB" id="A0A2N7LB57"/>
<accession>A0A2N7LB57</accession>
<comment type="caution">
    <text evidence="1">The sequence shown here is derived from an EMBL/GenBank/DDBJ whole genome shotgun (WGS) entry which is preliminary data.</text>
</comment>
<gene>
    <name evidence="1" type="ORF">BCT23_15315</name>
</gene>
<protein>
    <submittedName>
        <fullName evidence="1">Uncharacterized protein</fullName>
    </submittedName>
</protein>